<evidence type="ECO:0000313" key="1">
    <source>
        <dbReference type="EMBL" id="NXX68778.1"/>
    </source>
</evidence>
<name>A0A852JUJ5_SPIPA</name>
<dbReference type="AlphaFoldDB" id="A0A852JUJ5"/>
<reference evidence="1" key="1">
    <citation type="submission" date="2020-02" db="EMBL/GenBank/DDBJ databases">
        <title>Bird 10,000 Genomes (B10K) Project - Family phase.</title>
        <authorList>
            <person name="Zhang G."/>
        </authorList>
    </citation>
    <scope>NUCLEOTIDE SEQUENCE</scope>
    <source>
        <strain evidence="1">B10K-DU-023-52</strain>
        <tissue evidence="1">Mixed tissue sample</tissue>
    </source>
</reference>
<dbReference type="EMBL" id="WBNQ01053617">
    <property type="protein sequence ID" value="NXX68778.1"/>
    <property type="molecule type" value="Genomic_DNA"/>
</dbReference>
<dbReference type="GO" id="GO:0006338">
    <property type="term" value="P:chromatin remodeling"/>
    <property type="evidence" value="ECO:0007669"/>
    <property type="project" value="TreeGrafter"/>
</dbReference>
<feature type="non-terminal residue" evidence="1">
    <location>
        <position position="148"/>
    </location>
</feature>
<feature type="non-terminal residue" evidence="1">
    <location>
        <position position="1"/>
    </location>
</feature>
<dbReference type="OrthoDB" id="270417at2759"/>
<comment type="caution">
    <text evidence="1">The sequence shown here is derived from an EMBL/GenBank/DDBJ whole genome shotgun (WGS) entry which is preliminary data.</text>
</comment>
<dbReference type="PANTHER" id="PTHR12374">
    <property type="entry name" value="TRANSCRIPTIONAL ADAPTOR 2 ADA2 -RELATED"/>
    <property type="match status" value="1"/>
</dbReference>
<organism evidence="1 2">
    <name type="scientific">Spizella passerina</name>
    <name type="common">Chipping sparrow</name>
    <dbReference type="NCBI Taxonomy" id="40210"/>
    <lineage>
        <taxon>Eukaryota</taxon>
        <taxon>Metazoa</taxon>
        <taxon>Chordata</taxon>
        <taxon>Craniata</taxon>
        <taxon>Vertebrata</taxon>
        <taxon>Euteleostomi</taxon>
        <taxon>Archelosauria</taxon>
        <taxon>Archosauria</taxon>
        <taxon>Dinosauria</taxon>
        <taxon>Saurischia</taxon>
        <taxon>Theropoda</taxon>
        <taxon>Coelurosauria</taxon>
        <taxon>Aves</taxon>
        <taxon>Neognathae</taxon>
        <taxon>Neoaves</taxon>
        <taxon>Telluraves</taxon>
        <taxon>Australaves</taxon>
        <taxon>Passeriformes</taxon>
        <taxon>Passerellidae</taxon>
        <taxon>Spizella</taxon>
    </lineage>
</organism>
<dbReference type="GO" id="GO:0005634">
    <property type="term" value="C:nucleus"/>
    <property type="evidence" value="ECO:0007669"/>
    <property type="project" value="TreeGrafter"/>
</dbReference>
<dbReference type="GO" id="GO:0003713">
    <property type="term" value="F:transcription coactivator activity"/>
    <property type="evidence" value="ECO:0007669"/>
    <property type="project" value="TreeGrafter"/>
</dbReference>
<proteinExistence type="predicted"/>
<sequence>ALKIAVVDIYHSRLKERQRRKNRDGDTWPFVPAVLERRYPKEVQELYETMRRFARILGPLEHDKFIESHACDFWMRQVVRAGCVCAAGARTYEHLKKSRDEERLKRTMLSEVLQYIQDSSACQQWLSRQADIDSGLTPTVPVPSTTGK</sequence>
<dbReference type="PANTHER" id="PTHR12374:SF20">
    <property type="entry name" value="TRANSCRIPTIONAL ADAPTER 2-ALPHA"/>
    <property type="match status" value="1"/>
</dbReference>
<accession>A0A852JUJ5</accession>
<dbReference type="Proteomes" id="UP000618746">
    <property type="component" value="Unassembled WGS sequence"/>
</dbReference>
<dbReference type="GO" id="GO:0003682">
    <property type="term" value="F:chromatin binding"/>
    <property type="evidence" value="ECO:0007669"/>
    <property type="project" value="TreeGrafter"/>
</dbReference>
<protein>
    <submittedName>
        <fullName evidence="1">TAD2A protein</fullName>
    </submittedName>
</protein>
<dbReference type="GO" id="GO:0006357">
    <property type="term" value="P:regulation of transcription by RNA polymerase II"/>
    <property type="evidence" value="ECO:0007669"/>
    <property type="project" value="TreeGrafter"/>
</dbReference>
<dbReference type="GO" id="GO:0070461">
    <property type="term" value="C:SAGA-type complex"/>
    <property type="evidence" value="ECO:0007669"/>
    <property type="project" value="TreeGrafter"/>
</dbReference>
<keyword evidence="2" id="KW-1185">Reference proteome</keyword>
<evidence type="ECO:0000313" key="2">
    <source>
        <dbReference type="Proteomes" id="UP000618746"/>
    </source>
</evidence>
<gene>
    <name evidence="1" type="primary">Tada2a_0</name>
    <name evidence="1" type="ORF">SPIPAS_R07519</name>
</gene>